<dbReference type="AlphaFoldDB" id="A0A1H9XLU6"/>
<evidence type="ECO:0000259" key="1">
    <source>
        <dbReference type="Pfam" id="PF05368"/>
    </source>
</evidence>
<sequence>MGASGKTGRALTGALAARGFRVRAAVRSPASTETVYAAGASEVAVLDLVTGAGLDEAVSGAWGVYHLAPNVHPGEVDMARLVVGAAARHGVQRLVFHSVLHPDDASMPHHLRKAQAEEVVRAGGVPWTVLRPAAYHQNLLPAALAGELAVPYSLDAPFSNVDLGDVARVAVTVLADPGHEGEVYDLAGPEVLSVRQMAAQASAVLGLRVTAVQTDRREWEDGPGAALPEGARRDLLTMFESYDRGGLVGGSAWLWARLAHLPTTWAEAVAAARNMP</sequence>
<gene>
    <name evidence="2" type="ORF">SAMN05216199_3987</name>
</gene>
<dbReference type="SUPFAM" id="SSF51735">
    <property type="entry name" value="NAD(P)-binding Rossmann-fold domains"/>
    <property type="match status" value="1"/>
</dbReference>
<feature type="domain" description="NmrA-like" evidence="1">
    <location>
        <begin position="1"/>
        <end position="246"/>
    </location>
</feature>
<dbReference type="PANTHER" id="PTHR43162:SF1">
    <property type="entry name" value="PRESTALK A DIFFERENTIATION PROTEIN A"/>
    <property type="match status" value="1"/>
</dbReference>
<evidence type="ECO:0000313" key="2">
    <source>
        <dbReference type="EMBL" id="SES47009.1"/>
    </source>
</evidence>
<accession>A0A1H9XLU6</accession>
<dbReference type="PANTHER" id="PTHR43162">
    <property type="match status" value="1"/>
</dbReference>
<dbReference type="Proteomes" id="UP000199019">
    <property type="component" value="Unassembled WGS sequence"/>
</dbReference>
<evidence type="ECO:0000313" key="3">
    <source>
        <dbReference type="Proteomes" id="UP000199019"/>
    </source>
</evidence>
<dbReference type="Gene3D" id="3.40.50.720">
    <property type="entry name" value="NAD(P)-binding Rossmann-like Domain"/>
    <property type="match status" value="1"/>
</dbReference>
<keyword evidence="3" id="KW-1185">Reference proteome</keyword>
<dbReference type="EMBL" id="FOHB01000009">
    <property type="protein sequence ID" value="SES47009.1"/>
    <property type="molecule type" value="Genomic_DNA"/>
</dbReference>
<organism evidence="2 3">
    <name type="scientific">Pedococcus cremeus</name>
    <dbReference type="NCBI Taxonomy" id="587636"/>
    <lineage>
        <taxon>Bacteria</taxon>
        <taxon>Bacillati</taxon>
        <taxon>Actinomycetota</taxon>
        <taxon>Actinomycetes</taxon>
        <taxon>Micrococcales</taxon>
        <taxon>Intrasporangiaceae</taxon>
        <taxon>Pedococcus</taxon>
    </lineage>
</organism>
<dbReference type="InterPro" id="IPR008030">
    <property type="entry name" value="NmrA-like"/>
</dbReference>
<dbReference type="Gene3D" id="3.90.25.10">
    <property type="entry name" value="UDP-galactose 4-epimerase, domain 1"/>
    <property type="match status" value="1"/>
</dbReference>
<name>A0A1H9XLU6_9MICO</name>
<dbReference type="STRING" id="587636.SAMN05216199_3987"/>
<dbReference type="Pfam" id="PF05368">
    <property type="entry name" value="NmrA"/>
    <property type="match status" value="1"/>
</dbReference>
<dbReference type="InterPro" id="IPR036291">
    <property type="entry name" value="NAD(P)-bd_dom_sf"/>
</dbReference>
<protein>
    <submittedName>
        <fullName evidence="2">Uncharacterized conserved protein YbjT, contains NAD(P)-binding and DUF2867 domains</fullName>
    </submittedName>
</protein>
<reference evidence="3" key="1">
    <citation type="submission" date="2016-10" db="EMBL/GenBank/DDBJ databases">
        <authorList>
            <person name="Varghese N."/>
            <person name="Submissions S."/>
        </authorList>
    </citation>
    <scope>NUCLEOTIDE SEQUENCE [LARGE SCALE GENOMIC DNA]</scope>
    <source>
        <strain evidence="3">CGMCC 1.6963</strain>
    </source>
</reference>
<dbReference type="InterPro" id="IPR051604">
    <property type="entry name" value="Ergot_Alk_Oxidoreductase"/>
</dbReference>
<proteinExistence type="predicted"/>